<dbReference type="eggNOG" id="COG0431">
    <property type="taxonomic scope" value="Bacteria"/>
</dbReference>
<dbReference type="Proteomes" id="UP000000814">
    <property type="component" value="Chromosome"/>
</dbReference>
<dbReference type="eggNOG" id="COG0655">
    <property type="taxonomic scope" value="Bacteria"/>
</dbReference>
<dbReference type="PIR" id="F97146">
    <property type="entry name" value="F97146"/>
</dbReference>
<keyword evidence="2" id="KW-0288">FMN</keyword>
<dbReference type="PANTHER" id="PTHR43278:SF4">
    <property type="entry name" value="NAD(P)H-DEPENDENT FMN-CONTAINING OXIDOREDUCTASE YWQN-RELATED"/>
    <property type="match status" value="1"/>
</dbReference>
<dbReference type="InterPro" id="IPR051796">
    <property type="entry name" value="ISF_SsuE-like"/>
</dbReference>
<dbReference type="STRING" id="272562.CA_C2002"/>
<protein>
    <submittedName>
        <fullName evidence="5">Predicted iron-sulfur flavoprotein</fullName>
    </submittedName>
</protein>
<dbReference type="GeneID" id="44998489"/>
<keyword evidence="6" id="KW-1185">Reference proteome</keyword>
<proteinExistence type="predicted"/>
<keyword evidence="1" id="KW-0285">Flavoprotein</keyword>
<evidence type="ECO:0000256" key="1">
    <source>
        <dbReference type="ARBA" id="ARBA00022630"/>
    </source>
</evidence>
<dbReference type="PATRIC" id="fig|272562.8.peg.2209"/>
<dbReference type="KEGG" id="cac:CA_C2002"/>
<dbReference type="Pfam" id="PF02525">
    <property type="entry name" value="Flavodoxin_2"/>
    <property type="match status" value="1"/>
</dbReference>
<dbReference type="OrthoDB" id="5410524at2"/>
<dbReference type="Pfam" id="PF03358">
    <property type="entry name" value="FMN_red"/>
    <property type="match status" value="1"/>
</dbReference>
<dbReference type="PANTHER" id="PTHR43278">
    <property type="entry name" value="NAD(P)H-DEPENDENT FMN-CONTAINING OXIDOREDUCTASE YWQN-RELATED"/>
    <property type="match status" value="1"/>
</dbReference>
<sequence>MKVTVLNGSPKEACNTVTMKYVEFLEKSFAKHSFTYINITRNIRRLENDEKERHKIIDKIKEADVVIWGFPVYLGLVPAGYKRFIELIFENNMAEVFRDKYAVIITTSVHYFDIAAIKYVHAIIDDLNMRYVDYYSAEIFDLTNEEKKNNFYSFGKIVFDDIENQKYHPRRYNPIIKTVKEYNPEYNEFKIDNKGKKIVVVTDSMNLNKNIGKMVSKFVSITNADLINISDIKINGGCVGCMHCVYDGSCIYSGKDDIGMVYEKIRSYDIIVFAGEIENRYLSARWKLFIDRRFYKNHQPNFAKKQLGYLVSGELRQVQDLTDSIQTLAEFERCNLVEIVTDEISTSAEIDKNILEFSKNLVKCSTLNYVKERTFLGVGGHKVFRDMIWGEYRMIFSADHRYYKKNKYYDFPQYNYENRIRNFIMSIFLKIPPIRKKIIDSLGTTVLKYLDKKVIKIQ</sequence>
<dbReference type="Gene3D" id="3.40.50.360">
    <property type="match status" value="2"/>
</dbReference>
<evidence type="ECO:0000259" key="4">
    <source>
        <dbReference type="Pfam" id="PF03358"/>
    </source>
</evidence>
<gene>
    <name evidence="5" type="ordered locus">CA_C2002</name>
</gene>
<dbReference type="RefSeq" id="WP_010965302.1">
    <property type="nucleotide sequence ID" value="NC_003030.1"/>
</dbReference>
<dbReference type="HOGENOM" id="CLU_594267_0_0_9"/>
<evidence type="ECO:0000313" key="5">
    <source>
        <dbReference type="EMBL" id="AAK79961.1"/>
    </source>
</evidence>
<dbReference type="SUPFAM" id="SSF52218">
    <property type="entry name" value="Flavoproteins"/>
    <property type="match status" value="2"/>
</dbReference>
<feature type="domain" description="NADPH-dependent FMN reductase-like" evidence="4">
    <location>
        <begin position="197"/>
        <end position="318"/>
    </location>
</feature>
<accession>Q97HK9</accession>
<dbReference type="InterPro" id="IPR003680">
    <property type="entry name" value="Flavodoxin_fold"/>
</dbReference>
<dbReference type="AlphaFoldDB" id="Q97HK9"/>
<dbReference type="GO" id="GO:0016491">
    <property type="term" value="F:oxidoreductase activity"/>
    <property type="evidence" value="ECO:0007669"/>
    <property type="project" value="InterPro"/>
</dbReference>
<organism evidence="5 6">
    <name type="scientific">Clostridium acetobutylicum (strain ATCC 824 / DSM 792 / JCM 1419 / IAM 19013 / LMG 5710 / NBRC 13948 / NRRL B-527 / VKM B-1787 / 2291 / W)</name>
    <dbReference type="NCBI Taxonomy" id="272562"/>
    <lineage>
        <taxon>Bacteria</taxon>
        <taxon>Bacillati</taxon>
        <taxon>Bacillota</taxon>
        <taxon>Clostridia</taxon>
        <taxon>Eubacteriales</taxon>
        <taxon>Clostridiaceae</taxon>
        <taxon>Clostridium</taxon>
    </lineage>
</organism>
<dbReference type="InterPro" id="IPR005025">
    <property type="entry name" value="FMN_Rdtase-like_dom"/>
</dbReference>
<reference evidence="5 6" key="1">
    <citation type="journal article" date="2001" name="J. Bacteriol.">
        <title>Genome sequence and comparative analysis of the solvent-producing bacterium Clostridium acetobutylicum.</title>
        <authorList>
            <person name="Nolling J."/>
            <person name="Breton G."/>
            <person name="Omelchenko M.V."/>
            <person name="Makarova K.S."/>
            <person name="Zeng Q."/>
            <person name="Gibson R."/>
            <person name="Lee H.M."/>
            <person name="Dubois J."/>
            <person name="Qiu D."/>
            <person name="Hitti J."/>
            <person name="Wolf Y.I."/>
            <person name="Tatusov R.L."/>
            <person name="Sabathe F."/>
            <person name="Doucette-Stamm L."/>
            <person name="Soucaille P."/>
            <person name="Daly M.J."/>
            <person name="Bennett G.N."/>
            <person name="Koonin E.V."/>
            <person name="Smith D.R."/>
        </authorList>
    </citation>
    <scope>NUCLEOTIDE SEQUENCE [LARGE SCALE GENOMIC DNA]</scope>
    <source>
        <strain evidence="6">ATCC 824 / DSM 792 / JCM 1419 / LMG 5710 / VKM B-1787</strain>
    </source>
</reference>
<name>Q97HK9_CLOAB</name>
<evidence type="ECO:0000313" key="6">
    <source>
        <dbReference type="Proteomes" id="UP000000814"/>
    </source>
</evidence>
<evidence type="ECO:0000256" key="2">
    <source>
        <dbReference type="ARBA" id="ARBA00022643"/>
    </source>
</evidence>
<evidence type="ECO:0000259" key="3">
    <source>
        <dbReference type="Pfam" id="PF02525"/>
    </source>
</evidence>
<dbReference type="InterPro" id="IPR029039">
    <property type="entry name" value="Flavoprotein-like_sf"/>
</dbReference>
<dbReference type="EMBL" id="AE001437">
    <property type="protein sequence ID" value="AAK79961.1"/>
    <property type="molecule type" value="Genomic_DNA"/>
</dbReference>
<feature type="domain" description="Flavodoxin-like fold" evidence="3">
    <location>
        <begin position="1"/>
        <end position="141"/>
    </location>
</feature>